<keyword evidence="2" id="KW-0732">Signal</keyword>
<evidence type="ECO:0000256" key="1">
    <source>
        <dbReference type="ARBA" id="ARBA00022801"/>
    </source>
</evidence>
<evidence type="ECO:0000313" key="4">
    <source>
        <dbReference type="Proteomes" id="UP001500021"/>
    </source>
</evidence>
<protein>
    <submittedName>
        <fullName evidence="3">Deoxyribonuclease I</fullName>
    </submittedName>
</protein>
<dbReference type="Proteomes" id="UP001500021">
    <property type="component" value="Unassembled WGS sequence"/>
</dbReference>
<dbReference type="RefSeq" id="WP_215978457.1">
    <property type="nucleotide sequence ID" value="NZ_BAAAFA010000002.1"/>
</dbReference>
<dbReference type="PANTHER" id="PTHR33607">
    <property type="entry name" value="ENDONUCLEASE-1"/>
    <property type="match status" value="1"/>
</dbReference>
<comment type="caution">
    <text evidence="3">The sequence shown here is derived from an EMBL/GenBank/DDBJ whole genome shotgun (WGS) entry which is preliminary data.</text>
</comment>
<evidence type="ECO:0000256" key="2">
    <source>
        <dbReference type="SAM" id="SignalP"/>
    </source>
</evidence>
<feature type="chain" id="PRO_5045907565" evidence="2">
    <location>
        <begin position="26"/>
        <end position="251"/>
    </location>
</feature>
<evidence type="ECO:0000313" key="3">
    <source>
        <dbReference type="EMBL" id="GAA0812473.1"/>
    </source>
</evidence>
<dbReference type="PANTHER" id="PTHR33607:SF2">
    <property type="entry name" value="ENDONUCLEASE-1"/>
    <property type="match status" value="1"/>
</dbReference>
<keyword evidence="4" id="KW-1185">Reference proteome</keyword>
<reference evidence="3 4" key="1">
    <citation type="journal article" date="2019" name="Int. J. Syst. Evol. Microbiol.">
        <title>The Global Catalogue of Microorganisms (GCM) 10K type strain sequencing project: providing services to taxonomists for standard genome sequencing and annotation.</title>
        <authorList>
            <consortium name="The Broad Institute Genomics Platform"/>
            <consortium name="The Broad Institute Genome Sequencing Center for Infectious Disease"/>
            <person name="Wu L."/>
            <person name="Ma J."/>
        </authorList>
    </citation>
    <scope>NUCLEOTIDE SEQUENCE [LARGE SCALE GENOMIC DNA]</scope>
    <source>
        <strain evidence="3 4">JCM 15608</strain>
    </source>
</reference>
<dbReference type="Pfam" id="PF04231">
    <property type="entry name" value="Endonuclease_1"/>
    <property type="match status" value="1"/>
</dbReference>
<organism evidence="3 4">
    <name type="scientific">Colwellia asteriadis</name>
    <dbReference type="NCBI Taxonomy" id="517723"/>
    <lineage>
        <taxon>Bacteria</taxon>
        <taxon>Pseudomonadati</taxon>
        <taxon>Pseudomonadota</taxon>
        <taxon>Gammaproteobacteria</taxon>
        <taxon>Alteromonadales</taxon>
        <taxon>Colwelliaceae</taxon>
        <taxon>Colwellia</taxon>
    </lineage>
</organism>
<proteinExistence type="predicted"/>
<sequence>MKFILTLLSALSPVLLLLFTVTSFASNQSIQSFNQAKKILEREVYPDNRKTLYCDASFSADKKVALPSGFSATKHKKRAARIEWEHIVPAENFGRAFKEWRVGDNQCVTSKGKTYKGRRCAEKINEQYRYLQADMFNLYPAIGAVNALRSNYNFTMLPTTPSSFGSCQMKIEQRKAEPPVIARGAISRTYLYMDATYEAFNMSKQQRQLMIAWDKMYPVEQWECTRTKKIAQLQKNNNDVVKSRCLAKGIW</sequence>
<accession>A0ABN1L3S8</accession>
<feature type="signal peptide" evidence="2">
    <location>
        <begin position="1"/>
        <end position="25"/>
    </location>
</feature>
<name>A0ABN1L3S8_9GAMM</name>
<dbReference type="InterPro" id="IPR007346">
    <property type="entry name" value="Endonuclease-I"/>
</dbReference>
<dbReference type="EMBL" id="BAAAFA010000002">
    <property type="protein sequence ID" value="GAA0812473.1"/>
    <property type="molecule type" value="Genomic_DNA"/>
</dbReference>
<gene>
    <name evidence="3" type="primary">endA</name>
    <name evidence="3" type="ORF">GCM10009111_06470</name>
</gene>
<keyword evidence="1" id="KW-0378">Hydrolase</keyword>